<reference evidence="6" key="2">
    <citation type="journal article" date="2024" name="Nature">
        <title>Anoxygenic phototroph of the Chloroflexota uses a type I reaction centre.</title>
        <authorList>
            <person name="Tsuji J.M."/>
            <person name="Shaw N.A."/>
            <person name="Nagashima S."/>
            <person name="Venkiteswaran J.J."/>
            <person name="Schiff S.L."/>
            <person name="Watanabe T."/>
            <person name="Fukui M."/>
            <person name="Hanada S."/>
            <person name="Tank M."/>
            <person name="Neufeld J.D."/>
        </authorList>
    </citation>
    <scope>NUCLEOTIDE SEQUENCE</scope>
    <source>
        <strain evidence="6">L227-S17</strain>
    </source>
</reference>
<evidence type="ECO:0000313" key="7">
    <source>
        <dbReference type="Proteomes" id="UP000521676"/>
    </source>
</evidence>
<dbReference type="SUPFAM" id="SSF53335">
    <property type="entry name" value="S-adenosyl-L-methionine-dependent methyltransferases"/>
    <property type="match status" value="1"/>
</dbReference>
<feature type="domain" description="DNA methylase N-4/N-6" evidence="4">
    <location>
        <begin position="63"/>
        <end position="282"/>
    </location>
</feature>
<dbReference type="RefSeq" id="WP_341470856.1">
    <property type="nucleotide sequence ID" value="NZ_CP128400.1"/>
</dbReference>
<dbReference type="GO" id="GO:0003677">
    <property type="term" value="F:DNA binding"/>
    <property type="evidence" value="ECO:0007669"/>
    <property type="project" value="InterPro"/>
</dbReference>
<dbReference type="AlphaFoldDB" id="A0A8T7MAJ6"/>
<accession>A0A8T7MAJ6</accession>
<dbReference type="Pfam" id="PF01555">
    <property type="entry name" value="N6_N4_Mtase"/>
    <property type="match status" value="1"/>
</dbReference>
<dbReference type="InterPro" id="IPR029063">
    <property type="entry name" value="SAM-dependent_MTases_sf"/>
</dbReference>
<sequence length="318" mass="36714">MRKDPLPRLDTAPEIHQKLLEFCRLKPGEIWCDPVKGHRVGCLDATDNQQINRLCEDSPAASLAIQDPPYNLVAFETRSVEEYIEWCRRWIDNSQAHLCENSSFYVWLGADQNNGFQPLPEFMLMMRQTSFASRSFITLRNQRGYGTQKNWMSVRQELLFYTLGNPFFTPQYTEIPKSLKGYYKEIDGTFRENLERGHSPNIRAGNVWFDVQQVFYRMKENVNGCYAQKPLRAIDRILQASSQPGDIVLDFFAHAGTTLLAAEMSERVCLTSDIDPVFCEITIRRLEQWRKNKLTGWQNSNPFSDDLLSSAETNSAEG</sequence>
<dbReference type="InterPro" id="IPR001091">
    <property type="entry name" value="RM_Methyltransferase"/>
</dbReference>
<evidence type="ECO:0000313" key="5">
    <source>
        <dbReference type="EMBL" id="NWJ49023.1"/>
    </source>
</evidence>
<dbReference type="Gene3D" id="3.40.50.150">
    <property type="entry name" value="Vaccinia Virus protein VP39"/>
    <property type="match status" value="1"/>
</dbReference>
<evidence type="ECO:0000256" key="3">
    <source>
        <dbReference type="RuleBase" id="RU362026"/>
    </source>
</evidence>
<proteinExistence type="inferred from homology"/>
<keyword evidence="2" id="KW-0808">Transferase</keyword>
<gene>
    <name evidence="5" type="ORF">HXX08_24445</name>
    <name evidence="6" type="ORF">OZ401_004574</name>
</gene>
<evidence type="ECO:0000256" key="2">
    <source>
        <dbReference type="ARBA" id="ARBA00022679"/>
    </source>
</evidence>
<dbReference type="GO" id="GO:0008170">
    <property type="term" value="F:N-methyltransferase activity"/>
    <property type="evidence" value="ECO:0007669"/>
    <property type="project" value="InterPro"/>
</dbReference>
<dbReference type="EMBL" id="CP128400">
    <property type="protein sequence ID" value="WJW68951.1"/>
    <property type="molecule type" value="Genomic_DNA"/>
</dbReference>
<evidence type="ECO:0000313" key="6">
    <source>
        <dbReference type="EMBL" id="WJW68951.1"/>
    </source>
</evidence>
<dbReference type="Proteomes" id="UP001431572">
    <property type="component" value="Chromosome 2"/>
</dbReference>
<evidence type="ECO:0000313" key="8">
    <source>
        <dbReference type="Proteomes" id="UP001431572"/>
    </source>
</evidence>
<evidence type="ECO:0000259" key="4">
    <source>
        <dbReference type="Pfam" id="PF01555"/>
    </source>
</evidence>
<keyword evidence="8" id="KW-1185">Reference proteome</keyword>
<comment type="similarity">
    <text evidence="3">Belongs to the N(4)/N(6)-methyltransferase family.</text>
</comment>
<protein>
    <recommendedName>
        <fullName evidence="3">Methyltransferase</fullName>
        <ecNumber evidence="3">2.1.1.-</ecNumber>
    </recommendedName>
</protein>
<dbReference type="Proteomes" id="UP000521676">
    <property type="component" value="Unassembled WGS sequence"/>
</dbReference>
<keyword evidence="1" id="KW-0489">Methyltransferase</keyword>
<dbReference type="EMBL" id="JACATZ010000003">
    <property type="protein sequence ID" value="NWJ49023.1"/>
    <property type="molecule type" value="Genomic_DNA"/>
</dbReference>
<dbReference type="EC" id="2.1.1.-" evidence="3"/>
<evidence type="ECO:0000256" key="1">
    <source>
        <dbReference type="ARBA" id="ARBA00022603"/>
    </source>
</evidence>
<dbReference type="GO" id="GO:0032259">
    <property type="term" value="P:methylation"/>
    <property type="evidence" value="ECO:0007669"/>
    <property type="project" value="UniProtKB-KW"/>
</dbReference>
<reference evidence="5 7" key="1">
    <citation type="submission" date="2020-06" db="EMBL/GenBank/DDBJ databases">
        <title>Anoxygenic phototrophic Chloroflexota member uses a Type I reaction center.</title>
        <authorList>
            <person name="Tsuji J.M."/>
            <person name="Shaw N.A."/>
            <person name="Nagashima S."/>
            <person name="Venkiteswaran J."/>
            <person name="Schiff S.L."/>
            <person name="Hanada S."/>
            <person name="Tank M."/>
            <person name="Neufeld J.D."/>
        </authorList>
    </citation>
    <scope>NUCLEOTIDE SEQUENCE [LARGE SCALE GENOMIC DNA]</scope>
    <source>
        <strain evidence="5">L227-S17</strain>
    </source>
</reference>
<dbReference type="InterPro" id="IPR002941">
    <property type="entry name" value="DNA_methylase_N4/N6"/>
</dbReference>
<organism evidence="5 7">
    <name type="scientific">Candidatus Chlorohelix allophototropha</name>
    <dbReference type="NCBI Taxonomy" id="3003348"/>
    <lineage>
        <taxon>Bacteria</taxon>
        <taxon>Bacillati</taxon>
        <taxon>Chloroflexota</taxon>
        <taxon>Chloroflexia</taxon>
        <taxon>Candidatus Chloroheliales</taxon>
        <taxon>Candidatus Chloroheliaceae</taxon>
        <taxon>Candidatus Chlorohelix</taxon>
    </lineage>
</organism>
<name>A0A8T7MAJ6_9CHLR</name>
<dbReference type="PRINTS" id="PR00508">
    <property type="entry name" value="S21N4MTFRASE"/>
</dbReference>